<dbReference type="Proteomes" id="UP000076603">
    <property type="component" value="Unassembled WGS sequence"/>
</dbReference>
<reference evidence="1 2" key="1">
    <citation type="submission" date="2016-04" db="EMBL/GenBank/DDBJ databases">
        <title>Genome sequence of Clostridium magnum DSM 2767.</title>
        <authorList>
            <person name="Poehlein A."/>
            <person name="Uhlig R."/>
            <person name="Fischer R."/>
            <person name="Bahl H."/>
            <person name="Daniel R."/>
        </authorList>
    </citation>
    <scope>NUCLEOTIDE SEQUENCE [LARGE SCALE GENOMIC DNA]</scope>
    <source>
        <strain evidence="1 2">DSM 2767</strain>
    </source>
</reference>
<gene>
    <name evidence="1" type="ORF">CLMAG_04490</name>
</gene>
<dbReference type="PATRIC" id="fig|1121326.3.peg.427"/>
<keyword evidence="2" id="KW-1185">Reference proteome</keyword>
<comment type="caution">
    <text evidence="1">The sequence shown here is derived from an EMBL/GenBank/DDBJ whole genome shotgun (WGS) entry which is preliminary data.</text>
</comment>
<evidence type="ECO:0000313" key="1">
    <source>
        <dbReference type="EMBL" id="KZL93425.1"/>
    </source>
</evidence>
<evidence type="ECO:0008006" key="3">
    <source>
        <dbReference type="Google" id="ProtNLM"/>
    </source>
</evidence>
<protein>
    <recommendedName>
        <fullName evidence="3">Hydroxymyristoyl-ACP dehydratase</fullName>
    </recommendedName>
</protein>
<accession>A0A168DY24</accession>
<organism evidence="1 2">
    <name type="scientific">Clostridium magnum DSM 2767</name>
    <dbReference type="NCBI Taxonomy" id="1121326"/>
    <lineage>
        <taxon>Bacteria</taxon>
        <taxon>Bacillati</taxon>
        <taxon>Bacillota</taxon>
        <taxon>Clostridia</taxon>
        <taxon>Eubacteriales</taxon>
        <taxon>Clostridiaceae</taxon>
        <taxon>Clostridium</taxon>
    </lineage>
</organism>
<proteinExistence type="predicted"/>
<name>A0A168DY24_9CLOT</name>
<dbReference type="EMBL" id="LWAE01000001">
    <property type="protein sequence ID" value="KZL93425.1"/>
    <property type="molecule type" value="Genomic_DNA"/>
</dbReference>
<evidence type="ECO:0000313" key="2">
    <source>
        <dbReference type="Proteomes" id="UP000076603"/>
    </source>
</evidence>
<sequence>MMDISCSENCMHSKNGKCTFNHVTPLSSVFSLEAGCAYFIPKQSTKKTPLK</sequence>
<dbReference type="AlphaFoldDB" id="A0A168DY24"/>
<dbReference type="RefSeq" id="WP_082831766.1">
    <property type="nucleotide sequence ID" value="NZ_FQXL01000054.1"/>
</dbReference>